<keyword evidence="1 5" id="KW-0808">Transferase</keyword>
<proteinExistence type="inferred from homology"/>
<feature type="domain" description="N-acetyltransferase" evidence="4">
    <location>
        <begin position="3"/>
        <end position="164"/>
    </location>
</feature>
<dbReference type="InterPro" id="IPR000182">
    <property type="entry name" value="GNAT_dom"/>
</dbReference>
<organism evidence="5 6">
    <name type="scientific">Abyssibacter profundi</name>
    <dbReference type="NCBI Taxonomy" id="2182787"/>
    <lineage>
        <taxon>Bacteria</taxon>
        <taxon>Pseudomonadati</taxon>
        <taxon>Pseudomonadota</taxon>
        <taxon>Gammaproteobacteria</taxon>
        <taxon>Chromatiales</taxon>
        <taxon>Oceanococcaceae</taxon>
        <taxon>Abyssibacter</taxon>
    </lineage>
</organism>
<evidence type="ECO:0000313" key="5">
    <source>
        <dbReference type="EMBL" id="PWN54877.1"/>
    </source>
</evidence>
<keyword evidence="6" id="KW-1185">Reference proteome</keyword>
<protein>
    <submittedName>
        <fullName evidence="5">Phosphinothricin acetyltransferase</fullName>
    </submittedName>
</protein>
<dbReference type="RefSeq" id="WP_109721311.1">
    <property type="nucleotide sequence ID" value="NZ_QEQK01000016.1"/>
</dbReference>
<dbReference type="Proteomes" id="UP000251800">
    <property type="component" value="Unassembled WGS sequence"/>
</dbReference>
<dbReference type="PANTHER" id="PTHR43792:SF8">
    <property type="entry name" value="[RIBOSOMAL PROTEIN US5]-ALANINE N-ACETYLTRANSFERASE"/>
    <property type="match status" value="1"/>
</dbReference>
<name>A0A383XQH3_9GAMM</name>
<reference evidence="5 6" key="1">
    <citation type="submission" date="2018-05" db="EMBL/GenBank/DDBJ databases">
        <title>Abyssibacter profundi OUC007T gen. nov., sp. nov, a marine bacterium isolated from seawater of the Mariana Trench.</title>
        <authorList>
            <person name="Zhou S."/>
        </authorList>
    </citation>
    <scope>NUCLEOTIDE SEQUENCE [LARGE SCALE GENOMIC DNA]</scope>
    <source>
        <strain evidence="5 6">OUC007</strain>
    </source>
</reference>
<comment type="caution">
    <text evidence="5">The sequence shown here is derived from an EMBL/GenBank/DDBJ whole genome shotgun (WGS) entry which is preliminary data.</text>
</comment>
<dbReference type="PANTHER" id="PTHR43792">
    <property type="entry name" value="GNAT FAMILY, PUTATIVE (AFU_ORTHOLOGUE AFUA_3G00765)-RELATED-RELATED"/>
    <property type="match status" value="1"/>
</dbReference>
<dbReference type="SUPFAM" id="SSF55729">
    <property type="entry name" value="Acyl-CoA N-acyltransferases (Nat)"/>
    <property type="match status" value="1"/>
</dbReference>
<dbReference type="OrthoDB" id="9801669at2"/>
<dbReference type="EMBL" id="QEQK01000016">
    <property type="protein sequence ID" value="PWN54877.1"/>
    <property type="molecule type" value="Genomic_DNA"/>
</dbReference>
<dbReference type="InterPro" id="IPR016181">
    <property type="entry name" value="Acyl_CoA_acyltransferase"/>
</dbReference>
<accession>A0A383XQH3</accession>
<evidence type="ECO:0000256" key="1">
    <source>
        <dbReference type="ARBA" id="ARBA00022679"/>
    </source>
</evidence>
<dbReference type="PROSITE" id="PS51186">
    <property type="entry name" value="GNAT"/>
    <property type="match status" value="1"/>
</dbReference>
<dbReference type="GO" id="GO:0008999">
    <property type="term" value="F:protein-N-terminal-alanine acetyltransferase activity"/>
    <property type="evidence" value="ECO:0007669"/>
    <property type="project" value="TreeGrafter"/>
</dbReference>
<evidence type="ECO:0000313" key="6">
    <source>
        <dbReference type="Proteomes" id="UP000251800"/>
    </source>
</evidence>
<dbReference type="InterPro" id="IPR051531">
    <property type="entry name" value="N-acetyltransferase"/>
</dbReference>
<evidence type="ECO:0000256" key="2">
    <source>
        <dbReference type="ARBA" id="ARBA00023315"/>
    </source>
</evidence>
<dbReference type="Gene3D" id="3.40.630.30">
    <property type="match status" value="1"/>
</dbReference>
<comment type="similarity">
    <text evidence="3">Belongs to the acetyltransferase family. RimJ subfamily.</text>
</comment>
<keyword evidence="2" id="KW-0012">Acyltransferase</keyword>
<dbReference type="AlphaFoldDB" id="A0A383XQH3"/>
<dbReference type="Pfam" id="PF13302">
    <property type="entry name" value="Acetyltransf_3"/>
    <property type="match status" value="1"/>
</dbReference>
<gene>
    <name evidence="5" type="ORF">DEH80_14875</name>
</gene>
<sequence>MNVSIAPLSADDEAAFLQAVARSRALHGDWVQPPRDHAGFQALLTKAQGERHVCYLARTSEGELVGCINLNEIVRGVFLSTYLGYYAFAPLQGKGLMRAALAAAVEQAFGPLGLHRVEANVQPGNTRSIALLRSLGFRYEGTSPNYLRIAGAWREHARYALTTEDDFAGA</sequence>
<evidence type="ECO:0000259" key="4">
    <source>
        <dbReference type="PROSITE" id="PS51186"/>
    </source>
</evidence>
<evidence type="ECO:0000256" key="3">
    <source>
        <dbReference type="ARBA" id="ARBA00038502"/>
    </source>
</evidence>
<dbReference type="GO" id="GO:0005737">
    <property type="term" value="C:cytoplasm"/>
    <property type="evidence" value="ECO:0007669"/>
    <property type="project" value="TreeGrafter"/>
</dbReference>